<organism evidence="2 3">
    <name type="scientific">Talaromyces pinophilus</name>
    <name type="common">Penicillium pinophilum</name>
    <dbReference type="NCBI Taxonomy" id="128442"/>
    <lineage>
        <taxon>Eukaryota</taxon>
        <taxon>Fungi</taxon>
        <taxon>Dikarya</taxon>
        <taxon>Ascomycota</taxon>
        <taxon>Pezizomycotina</taxon>
        <taxon>Eurotiomycetes</taxon>
        <taxon>Eurotiomycetidae</taxon>
        <taxon>Eurotiales</taxon>
        <taxon>Trichocomaceae</taxon>
        <taxon>Talaromyces</taxon>
        <taxon>Talaromyces sect. Talaromyces</taxon>
    </lineage>
</organism>
<dbReference type="Proteomes" id="UP000053095">
    <property type="component" value="Unassembled WGS sequence"/>
</dbReference>
<evidence type="ECO:0000313" key="2">
    <source>
        <dbReference type="EMBL" id="GAM36098.1"/>
    </source>
</evidence>
<proteinExistence type="predicted"/>
<feature type="compositionally biased region" description="Basic and acidic residues" evidence="1">
    <location>
        <begin position="32"/>
        <end position="46"/>
    </location>
</feature>
<keyword evidence="3" id="KW-1185">Reference proteome</keyword>
<sequence>MLLRYTELGSRRTKMMEYVGTQLSWSQSEARQAGDHRDAKTAAEARQRRRKVQNRKNQRARRLRLKGGDAGNFHESRPFRVKRWRLDEPDHIPSSENSPASERATTTAFFHGPPHAGITASAAKGRVVLRESLSTITHSQPLVNLDIQPFTFPFSSDHHHLHFIHYNVCRALITNMRTLNTVPADSTFCTIASPCRDDTTLFPLKPDIPPSLIPTAFQQTHDHFARIKSFPSLASARI</sequence>
<gene>
    <name evidence="2" type="ORF">TCE0_018f04918</name>
</gene>
<accession>A0A510NV42</accession>
<evidence type="ECO:0008006" key="4">
    <source>
        <dbReference type="Google" id="ProtNLM"/>
    </source>
</evidence>
<dbReference type="AlphaFoldDB" id="A0A510NV42"/>
<feature type="region of interest" description="Disordered" evidence="1">
    <location>
        <begin position="25"/>
        <end position="63"/>
    </location>
</feature>
<name>A0A510NV42_TALPI</name>
<reference evidence="3" key="1">
    <citation type="journal article" date="2015" name="Genome Announc.">
        <title>Draft genome sequence of Talaromyces cellulolyticus strain Y-94, a source of lignocellulosic biomass-degrading enzymes.</title>
        <authorList>
            <person name="Fujii T."/>
            <person name="Koike H."/>
            <person name="Sawayama S."/>
            <person name="Yano S."/>
            <person name="Inoue H."/>
        </authorList>
    </citation>
    <scope>NUCLEOTIDE SEQUENCE [LARGE SCALE GENOMIC DNA]</scope>
    <source>
        <strain evidence="3">Y-94</strain>
    </source>
</reference>
<evidence type="ECO:0000313" key="3">
    <source>
        <dbReference type="Proteomes" id="UP000053095"/>
    </source>
</evidence>
<protein>
    <recommendedName>
        <fullName evidence="4">BZIP domain-containing protein</fullName>
    </recommendedName>
</protein>
<feature type="compositionally biased region" description="Basic residues" evidence="1">
    <location>
        <begin position="47"/>
        <end position="63"/>
    </location>
</feature>
<evidence type="ECO:0000256" key="1">
    <source>
        <dbReference type="SAM" id="MobiDB-lite"/>
    </source>
</evidence>
<dbReference type="EMBL" id="DF933814">
    <property type="protein sequence ID" value="GAM36098.1"/>
    <property type="molecule type" value="Genomic_DNA"/>
</dbReference>